<gene>
    <name evidence="2" type="ORF">SAMN05421825_2400</name>
</gene>
<dbReference type="STRING" id="454006.SAMN05421825_2400"/>
<dbReference type="SUPFAM" id="SSF51206">
    <property type="entry name" value="cAMP-binding domain-like"/>
    <property type="match status" value="1"/>
</dbReference>
<sequence length="189" mass="22710">MEFIRQYLLSKNIPIDDKHWEEFTRKNIRTEYKKKDIILKVGEVENYLSFVETGTARLFFEKENKDLTIRFVFNYQYLTAYDSFTQRTPSRCNVEALTDMVVWRVHYDDLQELYRTHTVGNLIGRLTVEALYVEKLNREFSFLSDTAEERYLKLMKEQPDLFQKIPLKHIASYMGITPQALSRIRKRIC</sequence>
<keyword evidence="2" id="KW-0808">Transferase</keyword>
<evidence type="ECO:0000313" key="2">
    <source>
        <dbReference type="EMBL" id="SDF89494.1"/>
    </source>
</evidence>
<accession>A0A1G7PTD1</accession>
<name>A0A1G7PTD1_9FLAO</name>
<evidence type="ECO:0000259" key="1">
    <source>
        <dbReference type="PROSITE" id="PS50042"/>
    </source>
</evidence>
<dbReference type="EMBL" id="FNBH01000002">
    <property type="protein sequence ID" value="SDF89494.1"/>
    <property type="molecule type" value="Genomic_DNA"/>
</dbReference>
<dbReference type="Pfam" id="PF00027">
    <property type="entry name" value="cNMP_binding"/>
    <property type="match status" value="1"/>
</dbReference>
<keyword evidence="3" id="KW-1185">Reference proteome</keyword>
<feature type="domain" description="Cyclic nucleotide-binding" evidence="1">
    <location>
        <begin position="32"/>
        <end position="113"/>
    </location>
</feature>
<keyword evidence="2" id="KW-0418">Kinase</keyword>
<dbReference type="InterPro" id="IPR000595">
    <property type="entry name" value="cNMP-bd_dom"/>
</dbReference>
<dbReference type="OrthoDB" id="663011at2"/>
<dbReference type="InterPro" id="IPR018490">
    <property type="entry name" value="cNMP-bd_dom_sf"/>
</dbReference>
<evidence type="ECO:0000313" key="3">
    <source>
        <dbReference type="Proteomes" id="UP000199203"/>
    </source>
</evidence>
<dbReference type="AlphaFoldDB" id="A0A1G7PTD1"/>
<organism evidence="2 3">
    <name type="scientific">Epilithonimonas hungarica</name>
    <dbReference type="NCBI Taxonomy" id="454006"/>
    <lineage>
        <taxon>Bacteria</taxon>
        <taxon>Pseudomonadati</taxon>
        <taxon>Bacteroidota</taxon>
        <taxon>Flavobacteriia</taxon>
        <taxon>Flavobacteriales</taxon>
        <taxon>Weeksellaceae</taxon>
        <taxon>Chryseobacterium group</taxon>
        <taxon>Epilithonimonas</taxon>
    </lineage>
</organism>
<dbReference type="RefSeq" id="WP_089873644.1">
    <property type="nucleotide sequence ID" value="NZ_FNBH01000002.1"/>
</dbReference>
<reference evidence="3" key="1">
    <citation type="submission" date="2016-10" db="EMBL/GenBank/DDBJ databases">
        <authorList>
            <person name="Varghese N."/>
            <person name="Submissions S."/>
        </authorList>
    </citation>
    <scope>NUCLEOTIDE SEQUENCE [LARGE SCALE GENOMIC DNA]</scope>
    <source>
        <strain evidence="3">DSM 19684</strain>
    </source>
</reference>
<proteinExistence type="predicted"/>
<dbReference type="GO" id="GO:0016301">
    <property type="term" value="F:kinase activity"/>
    <property type="evidence" value="ECO:0007669"/>
    <property type="project" value="UniProtKB-KW"/>
</dbReference>
<protein>
    <submittedName>
        <fullName evidence="2">cAMP-binding domain of CRP or a regulatory subunit of cAMP-dependent protein kinases</fullName>
    </submittedName>
</protein>
<dbReference type="Gene3D" id="2.60.120.10">
    <property type="entry name" value="Jelly Rolls"/>
    <property type="match status" value="1"/>
</dbReference>
<dbReference type="CDD" id="cd00038">
    <property type="entry name" value="CAP_ED"/>
    <property type="match status" value="1"/>
</dbReference>
<dbReference type="Proteomes" id="UP000199203">
    <property type="component" value="Unassembled WGS sequence"/>
</dbReference>
<dbReference type="InterPro" id="IPR014710">
    <property type="entry name" value="RmlC-like_jellyroll"/>
</dbReference>
<dbReference type="PROSITE" id="PS50042">
    <property type="entry name" value="CNMP_BINDING_3"/>
    <property type="match status" value="1"/>
</dbReference>